<feature type="transmembrane region" description="Helical" evidence="1">
    <location>
        <begin position="12"/>
        <end position="33"/>
    </location>
</feature>
<protein>
    <submittedName>
        <fullName evidence="2">Tetratricopeptide repeat-containing protein</fullName>
    </submittedName>
</protein>
<keyword evidence="1" id="KW-1133">Transmembrane helix</keyword>
<evidence type="ECO:0000256" key="1">
    <source>
        <dbReference type="SAM" id="Phobius"/>
    </source>
</evidence>
<dbReference type="SUPFAM" id="SSF48452">
    <property type="entry name" value="TPR-like"/>
    <property type="match status" value="1"/>
</dbReference>
<evidence type="ECO:0000313" key="3">
    <source>
        <dbReference type="Proteomes" id="UP000199041"/>
    </source>
</evidence>
<reference evidence="2 3" key="1">
    <citation type="submission" date="2016-10" db="EMBL/GenBank/DDBJ databases">
        <authorList>
            <person name="de Groot N.N."/>
        </authorList>
    </citation>
    <scope>NUCLEOTIDE SEQUENCE [LARGE SCALE GENOMIC DNA]</scope>
    <source>
        <strain evidence="2 3">Vu-144</strain>
    </source>
</reference>
<dbReference type="InterPro" id="IPR011990">
    <property type="entry name" value="TPR-like_helical_dom_sf"/>
</dbReference>
<dbReference type="STRING" id="551991.SAMN05192529_1315"/>
<keyword evidence="3" id="KW-1185">Reference proteome</keyword>
<dbReference type="RefSeq" id="WP_091400989.1">
    <property type="nucleotide sequence ID" value="NZ_FNQY01000031.1"/>
</dbReference>
<proteinExistence type="predicted"/>
<dbReference type="EMBL" id="FNQY01000031">
    <property type="protein sequence ID" value="SEA58780.1"/>
    <property type="molecule type" value="Genomic_DNA"/>
</dbReference>
<accession>A0A1H4CEN4</accession>
<keyword evidence="1" id="KW-0472">Membrane</keyword>
<keyword evidence="1" id="KW-0812">Transmembrane</keyword>
<evidence type="ECO:0000313" key="2">
    <source>
        <dbReference type="EMBL" id="SEA58780.1"/>
    </source>
</evidence>
<dbReference type="Gene3D" id="1.25.40.10">
    <property type="entry name" value="Tetratricopeptide repeat domain"/>
    <property type="match status" value="1"/>
</dbReference>
<organism evidence="2 3">
    <name type="scientific">Arachidicoccus rhizosphaerae</name>
    <dbReference type="NCBI Taxonomy" id="551991"/>
    <lineage>
        <taxon>Bacteria</taxon>
        <taxon>Pseudomonadati</taxon>
        <taxon>Bacteroidota</taxon>
        <taxon>Chitinophagia</taxon>
        <taxon>Chitinophagales</taxon>
        <taxon>Chitinophagaceae</taxon>
        <taxon>Arachidicoccus</taxon>
    </lineage>
</organism>
<dbReference type="Proteomes" id="UP000199041">
    <property type="component" value="Unassembled WGS sequence"/>
</dbReference>
<name>A0A1H4CEN4_9BACT</name>
<gene>
    <name evidence="2" type="ORF">SAMN05192529_1315</name>
</gene>
<dbReference type="OrthoDB" id="1494476at2"/>
<dbReference type="AlphaFoldDB" id="A0A1H4CEN4"/>
<sequence>MKFYNLIIKYRFWLSIALIVLAIIFNATGQVGFWAMFPLYFIGFIGLLSHFLIGPLRLVQKPMEEGNLEEVQKIIDSVWFPGLLIKPVRSTFYTLKGNLAMMNKDYDEAEKHLKKSSSIGSAMPEAEGANKLQLGMMAMQRGDMRSGENYLRAALKMGIPDNESKAVANLGMCQIMMNKREFRAAKDFFRKAKACNPTTPEVVSQIKEIQKYISRVPG</sequence>